<feature type="active site" description="Nucleophile" evidence="5">
    <location>
        <position position="375"/>
    </location>
</feature>
<keyword evidence="3" id="KW-0378">Hydrolase</keyword>
<protein>
    <recommendedName>
        <fullName evidence="2">beta-glucosidase</fullName>
        <ecNumber evidence="2">3.2.1.21</ecNumber>
    </recommendedName>
</protein>
<dbReference type="Gene3D" id="3.20.20.80">
    <property type="entry name" value="Glycosidases"/>
    <property type="match status" value="1"/>
</dbReference>
<dbReference type="EC" id="3.2.1.21" evidence="2"/>
<evidence type="ECO:0000256" key="6">
    <source>
        <dbReference type="RuleBase" id="RU003690"/>
    </source>
</evidence>
<keyword evidence="8" id="KW-1185">Reference proteome</keyword>
<dbReference type="PROSITE" id="PS00572">
    <property type="entry name" value="GLYCOSYL_HYDROL_F1_1"/>
    <property type="match status" value="1"/>
</dbReference>
<evidence type="ECO:0000313" key="7">
    <source>
        <dbReference type="EMBL" id="GAA1839189.1"/>
    </source>
</evidence>
<evidence type="ECO:0000256" key="1">
    <source>
        <dbReference type="ARBA" id="ARBA00010838"/>
    </source>
</evidence>
<dbReference type="InterPro" id="IPR001360">
    <property type="entry name" value="Glyco_hydro_1"/>
</dbReference>
<reference evidence="7 8" key="1">
    <citation type="journal article" date="2019" name="Int. J. Syst. Evol. Microbiol.">
        <title>The Global Catalogue of Microorganisms (GCM) 10K type strain sequencing project: providing services to taxonomists for standard genome sequencing and annotation.</title>
        <authorList>
            <consortium name="The Broad Institute Genomics Platform"/>
            <consortium name="The Broad Institute Genome Sequencing Center for Infectious Disease"/>
            <person name="Wu L."/>
            <person name="Ma J."/>
        </authorList>
    </citation>
    <scope>NUCLEOTIDE SEQUENCE [LARGE SCALE GENOMIC DNA]</scope>
    <source>
        <strain evidence="7 8">JCM 14323</strain>
    </source>
</reference>
<comment type="caution">
    <text evidence="7">The sequence shown here is derived from an EMBL/GenBank/DDBJ whole genome shotgun (WGS) entry which is preliminary data.</text>
</comment>
<dbReference type="Pfam" id="PF00232">
    <property type="entry name" value="Glyco_hydro_1"/>
    <property type="match status" value="1"/>
</dbReference>
<evidence type="ECO:0000256" key="5">
    <source>
        <dbReference type="PROSITE-ProRule" id="PRU10055"/>
    </source>
</evidence>
<dbReference type="PRINTS" id="PR00131">
    <property type="entry name" value="GLHYDRLASE1"/>
</dbReference>
<organism evidence="7 8">
    <name type="scientific">Agromyces salentinus</name>
    <dbReference type="NCBI Taxonomy" id="269421"/>
    <lineage>
        <taxon>Bacteria</taxon>
        <taxon>Bacillati</taxon>
        <taxon>Actinomycetota</taxon>
        <taxon>Actinomycetes</taxon>
        <taxon>Micrococcales</taxon>
        <taxon>Microbacteriaceae</taxon>
        <taxon>Agromyces</taxon>
    </lineage>
</organism>
<sequence length="478" mass="52222">MNTFPKDFIWGSATAAAQIEGAAHEGGKEDSIWDAYARLPQAVAGGDSPERGVDHYHRMPEDVALMKRLGLDSYRFSTSWARVVPGGRSVNQEGLDFYSRLVDELLGAGVLPWLTLYHWDLPQALQERGGWTNRDTAYRFADYAEAVYGALGDRVSHWTTFNEPLCSSLIGYVGGEHAPGLTDPAAGLAAVHHQHLAHGLAVQRLRGLADAAGRDIQAGITLNLTNAVPNDPTDPVDLEAARRIDALWNRMFLEPMLLGAYPADLLEDVRDYGLAARIQDGDLEVIAQPIDFLGVNHYHDDNVSGHPLPADAVPGLRPTPKPGRSPFPGSEFVTMPTRGLPRTAMDWEVHPQGLHTLLVRLGAEYPNLPPLYVTENGAAYDGDVVTAEGAVHDPERTAYILAHIEAVGRAIEDGADVRGYFVWSLLDNFEWAWGYEKRFGIVHVDYDTMVRTPKDSALAFAKHIEDTKLAASAAAIVG</sequence>
<dbReference type="RefSeq" id="WP_425482558.1">
    <property type="nucleotide sequence ID" value="NZ_BAAANK010000007.1"/>
</dbReference>
<dbReference type="SUPFAM" id="SSF51445">
    <property type="entry name" value="(Trans)glycosidases"/>
    <property type="match status" value="1"/>
</dbReference>
<keyword evidence="4" id="KW-0326">Glycosidase</keyword>
<name>A0ABN2MW46_9MICO</name>
<accession>A0ABN2MW46</accession>
<proteinExistence type="inferred from homology"/>
<evidence type="ECO:0000256" key="3">
    <source>
        <dbReference type="ARBA" id="ARBA00022801"/>
    </source>
</evidence>
<comment type="similarity">
    <text evidence="1 6">Belongs to the glycosyl hydrolase 1 family.</text>
</comment>
<evidence type="ECO:0000256" key="4">
    <source>
        <dbReference type="ARBA" id="ARBA00023295"/>
    </source>
</evidence>
<dbReference type="PANTHER" id="PTHR10353">
    <property type="entry name" value="GLYCOSYL HYDROLASE"/>
    <property type="match status" value="1"/>
</dbReference>
<dbReference type="InterPro" id="IPR018120">
    <property type="entry name" value="Glyco_hydro_1_AS"/>
</dbReference>
<dbReference type="EMBL" id="BAAANK010000007">
    <property type="protein sequence ID" value="GAA1839189.1"/>
    <property type="molecule type" value="Genomic_DNA"/>
</dbReference>
<gene>
    <name evidence="7" type="ORF">GCM10009750_26380</name>
</gene>
<evidence type="ECO:0000313" key="8">
    <source>
        <dbReference type="Proteomes" id="UP001501746"/>
    </source>
</evidence>
<dbReference type="InterPro" id="IPR017853">
    <property type="entry name" value="GH"/>
</dbReference>
<dbReference type="PANTHER" id="PTHR10353:SF36">
    <property type="entry name" value="LP05116P"/>
    <property type="match status" value="1"/>
</dbReference>
<dbReference type="Proteomes" id="UP001501746">
    <property type="component" value="Unassembled WGS sequence"/>
</dbReference>
<evidence type="ECO:0000256" key="2">
    <source>
        <dbReference type="ARBA" id="ARBA00012744"/>
    </source>
</evidence>